<evidence type="ECO:0000313" key="3">
    <source>
        <dbReference type="EMBL" id="KAJ8414295.1"/>
    </source>
</evidence>
<accession>A0AAD7T4X7</accession>
<evidence type="ECO:0000313" key="4">
    <source>
        <dbReference type="Proteomes" id="UP001221898"/>
    </source>
</evidence>
<dbReference type="InterPro" id="IPR015915">
    <property type="entry name" value="Kelch-typ_b-propeller"/>
</dbReference>
<reference evidence="3" key="1">
    <citation type="journal article" date="2023" name="Science">
        <title>Genome structures resolve the early diversification of teleost fishes.</title>
        <authorList>
            <person name="Parey E."/>
            <person name="Louis A."/>
            <person name="Montfort J."/>
            <person name="Bouchez O."/>
            <person name="Roques C."/>
            <person name="Iampietro C."/>
            <person name="Lluch J."/>
            <person name="Castinel A."/>
            <person name="Donnadieu C."/>
            <person name="Desvignes T."/>
            <person name="Floi Bucao C."/>
            <person name="Jouanno E."/>
            <person name="Wen M."/>
            <person name="Mejri S."/>
            <person name="Dirks R."/>
            <person name="Jansen H."/>
            <person name="Henkel C."/>
            <person name="Chen W.J."/>
            <person name="Zahm M."/>
            <person name="Cabau C."/>
            <person name="Klopp C."/>
            <person name="Thompson A.W."/>
            <person name="Robinson-Rechavi M."/>
            <person name="Braasch I."/>
            <person name="Lecointre G."/>
            <person name="Bobe J."/>
            <person name="Postlethwait J.H."/>
            <person name="Berthelot C."/>
            <person name="Roest Crollius H."/>
            <person name="Guiguen Y."/>
        </authorList>
    </citation>
    <scope>NUCLEOTIDE SEQUENCE</scope>
    <source>
        <strain evidence="3">NC1722</strain>
    </source>
</reference>
<dbReference type="Proteomes" id="UP001221898">
    <property type="component" value="Unassembled WGS sequence"/>
</dbReference>
<evidence type="ECO:0000256" key="1">
    <source>
        <dbReference type="ARBA" id="ARBA00022441"/>
    </source>
</evidence>
<dbReference type="Pfam" id="PF24681">
    <property type="entry name" value="Kelch_KLHDC2_KLHL20_DRC7"/>
    <property type="match status" value="1"/>
</dbReference>
<keyword evidence="4" id="KW-1185">Reference proteome</keyword>
<proteinExistence type="predicted"/>
<protein>
    <submittedName>
        <fullName evidence="3">Uncharacterized protein</fullName>
    </submittedName>
</protein>
<keyword evidence="2" id="KW-0677">Repeat</keyword>
<dbReference type="EMBL" id="JAINUG010000013">
    <property type="protein sequence ID" value="KAJ8414295.1"/>
    <property type="molecule type" value="Genomic_DNA"/>
</dbReference>
<dbReference type="AlphaFoldDB" id="A0AAD7T4X7"/>
<organism evidence="3 4">
    <name type="scientific">Aldrovandia affinis</name>
    <dbReference type="NCBI Taxonomy" id="143900"/>
    <lineage>
        <taxon>Eukaryota</taxon>
        <taxon>Metazoa</taxon>
        <taxon>Chordata</taxon>
        <taxon>Craniata</taxon>
        <taxon>Vertebrata</taxon>
        <taxon>Euteleostomi</taxon>
        <taxon>Actinopterygii</taxon>
        <taxon>Neopterygii</taxon>
        <taxon>Teleostei</taxon>
        <taxon>Notacanthiformes</taxon>
        <taxon>Halosauridae</taxon>
        <taxon>Aldrovandia</taxon>
    </lineage>
</organism>
<sequence length="212" mass="23539">MDPTTMSLAAECGMRSVLERSDHTAFVEGGFLYVWGGYHTVAGEEVFLPSDEIWLYDMSSGVWVTRAMGGEVPPSLSQTCGCSLNGVMYVFGGCDDNGHTNQLYCVNLLDGMLAWRKVTASEGSPPSPRDKHSCWVHADRLIYFGGYGCKQMREVNDCRSFVTDEISLVTVGTTLFRFWGWNNEVHAYDLRTNTWSQPQTRGCSSESQGSPQ</sequence>
<comment type="caution">
    <text evidence="3">The sequence shown here is derived from an EMBL/GenBank/DDBJ whole genome shotgun (WGS) entry which is preliminary data.</text>
</comment>
<name>A0AAD7T4X7_9TELE</name>
<dbReference type="Gene3D" id="2.120.10.80">
    <property type="entry name" value="Kelch-type beta propeller"/>
    <property type="match status" value="1"/>
</dbReference>
<dbReference type="SUPFAM" id="SSF117281">
    <property type="entry name" value="Kelch motif"/>
    <property type="match status" value="1"/>
</dbReference>
<gene>
    <name evidence="3" type="ORF">AAFF_G00051650</name>
</gene>
<dbReference type="PANTHER" id="PTHR46228">
    <property type="entry name" value="KELCH DOMAIN-CONTAINING PROTEIN"/>
    <property type="match status" value="1"/>
</dbReference>
<keyword evidence="1" id="KW-0880">Kelch repeat</keyword>
<dbReference type="PANTHER" id="PTHR46228:SF1">
    <property type="entry name" value="KELCH DOMAIN-CONTAINING PROTEIN 1"/>
    <property type="match status" value="1"/>
</dbReference>
<evidence type="ECO:0000256" key="2">
    <source>
        <dbReference type="ARBA" id="ARBA00022737"/>
    </source>
</evidence>